<dbReference type="PANTHER" id="PTHR42800">
    <property type="entry name" value="EXOINULINASE INUD (AFU_ORTHOLOGUE AFUA_5G00480)"/>
    <property type="match status" value="1"/>
</dbReference>
<keyword evidence="5 6" id="KW-0326">Glycosidase</keyword>
<dbReference type="InterPro" id="IPR013189">
    <property type="entry name" value="Glyco_hydro_32_C"/>
</dbReference>
<evidence type="ECO:0000259" key="8">
    <source>
        <dbReference type="Pfam" id="PF00251"/>
    </source>
</evidence>
<dbReference type="GO" id="GO:0005576">
    <property type="term" value="C:extracellular region"/>
    <property type="evidence" value="ECO:0007669"/>
    <property type="project" value="UniProtKB-ARBA"/>
</dbReference>
<keyword evidence="11" id="KW-1185">Reference proteome</keyword>
<evidence type="ECO:0000256" key="5">
    <source>
        <dbReference type="ARBA" id="ARBA00023295"/>
    </source>
</evidence>
<feature type="chain" id="PRO_5002715212" evidence="7">
    <location>
        <begin position="23"/>
        <end position="602"/>
    </location>
</feature>
<dbReference type="STRING" id="436907.A7TQ17"/>
<dbReference type="AlphaFoldDB" id="A7TQ17"/>
<dbReference type="EMBL" id="DS480451">
    <property type="protein sequence ID" value="EDO15622.1"/>
    <property type="molecule type" value="Genomic_DNA"/>
</dbReference>
<gene>
    <name evidence="10" type="ORF">Kpol_489p3</name>
</gene>
<feature type="domain" description="Glycosyl hydrolase family 32 N-terminal" evidence="8">
    <location>
        <begin position="78"/>
        <end position="401"/>
    </location>
</feature>
<feature type="domain" description="Glycosyl hydrolase family 32 C-terminal" evidence="9">
    <location>
        <begin position="449"/>
        <end position="586"/>
    </location>
</feature>
<evidence type="ECO:0000256" key="7">
    <source>
        <dbReference type="SAM" id="SignalP"/>
    </source>
</evidence>
<accession>A7TQ17</accession>
<sequence length="602" mass="67073">MRTSSVAKSATLVAASLSLANAASSVTTTTLTANSASVTPFVGSDITTTWPSTIFSDLYTSVDNETYGGFEESRPLIHATPPKGWMNDPNGLWYDASEELYHMYYQYSPNETYWSLPIVWGHKTSKNLTVWDDAGIAMAPTDNTTGFYSGSVVVDYNNTSGFFNSTTDPRQRAVAIFTYNTPEAEVQCVAYSLDGGYTFIQYESNPVLSNNSTQFRDPKVIWHEESQKWIMTIAKTQEYKVSIYSSSDLKDWTLESEVEKVGVLGYQYECPGLARISLPNVTLASGSSNMTVPYPSTYSNGTATPTDAWVMFISVNPGAPNGGSFVQYFIGDFNGTTFTPFTEQTQTLDDGEDYYALQTFFNSADNSTLGVAWASNWKYAQSVDTYPWKSSMSLVRKFTLDYFQANPESKILSLKSEPCVDYDVFDLNAGTLYTLNNATDDFMHAKITTNSSQGLLEFNMTWSVNASAYDNSEAADLSLYLRGNQFDDEYLWLGYIANAGAFYLDRGNTGSPFTATCPLFNTRTAVNVQPCEYVSDEITTYKVRGIVDRNIIELYFNDGAQVSTNTFFFMDGDYIETCELKVNKMGVFSIDEFSFRQLALKK</sequence>
<dbReference type="Gene3D" id="2.60.120.560">
    <property type="entry name" value="Exo-inulinase, domain 1"/>
    <property type="match status" value="1"/>
</dbReference>
<dbReference type="GO" id="GO:0000324">
    <property type="term" value="C:fungal-type vacuole"/>
    <property type="evidence" value="ECO:0007669"/>
    <property type="project" value="TreeGrafter"/>
</dbReference>
<keyword evidence="2 7" id="KW-0732">Signal</keyword>
<evidence type="ECO:0000256" key="1">
    <source>
        <dbReference type="ARBA" id="ARBA00009902"/>
    </source>
</evidence>
<name>A7TQ17_VANPO</name>
<dbReference type="InterPro" id="IPR013320">
    <property type="entry name" value="ConA-like_dom_sf"/>
</dbReference>
<dbReference type="KEGG" id="vpo:Kpol_489p3"/>
<dbReference type="GO" id="GO:0004575">
    <property type="term" value="F:sucrose alpha-glucosidase activity"/>
    <property type="evidence" value="ECO:0007669"/>
    <property type="project" value="TreeGrafter"/>
</dbReference>
<keyword evidence="4" id="KW-0325">Glycoprotein</keyword>
<evidence type="ECO:0000256" key="6">
    <source>
        <dbReference type="RuleBase" id="RU362110"/>
    </source>
</evidence>
<dbReference type="FunCoup" id="A7TQ17">
    <property type="interactions" value="481"/>
</dbReference>
<dbReference type="InterPro" id="IPR023296">
    <property type="entry name" value="Glyco_hydro_beta-prop_sf"/>
</dbReference>
<evidence type="ECO:0000256" key="4">
    <source>
        <dbReference type="ARBA" id="ARBA00023180"/>
    </source>
</evidence>
<organism evidence="11">
    <name type="scientific">Vanderwaltozyma polyspora (strain ATCC 22028 / DSM 70294 / BCRC 21397 / CBS 2163 / NBRC 10782 / NRRL Y-8283 / UCD 57-17)</name>
    <name type="common">Kluyveromyces polysporus</name>
    <dbReference type="NCBI Taxonomy" id="436907"/>
    <lineage>
        <taxon>Eukaryota</taxon>
        <taxon>Fungi</taxon>
        <taxon>Dikarya</taxon>
        <taxon>Ascomycota</taxon>
        <taxon>Saccharomycotina</taxon>
        <taxon>Saccharomycetes</taxon>
        <taxon>Saccharomycetales</taxon>
        <taxon>Saccharomycetaceae</taxon>
        <taxon>Vanderwaltozyma</taxon>
    </lineage>
</organism>
<dbReference type="InParanoid" id="A7TQ17"/>
<dbReference type="Pfam" id="PF08244">
    <property type="entry name" value="Glyco_hydro_32C"/>
    <property type="match status" value="1"/>
</dbReference>
<dbReference type="SMART" id="SM00640">
    <property type="entry name" value="Glyco_32"/>
    <property type="match status" value="1"/>
</dbReference>
<dbReference type="Pfam" id="PF00251">
    <property type="entry name" value="Glyco_hydro_32N"/>
    <property type="match status" value="1"/>
</dbReference>
<evidence type="ECO:0000313" key="11">
    <source>
        <dbReference type="Proteomes" id="UP000000267"/>
    </source>
</evidence>
<dbReference type="InterPro" id="IPR013148">
    <property type="entry name" value="Glyco_hydro_32_N"/>
</dbReference>
<dbReference type="SUPFAM" id="SSF49899">
    <property type="entry name" value="Concanavalin A-like lectins/glucanases"/>
    <property type="match status" value="1"/>
</dbReference>
<evidence type="ECO:0000256" key="2">
    <source>
        <dbReference type="ARBA" id="ARBA00022729"/>
    </source>
</evidence>
<evidence type="ECO:0000256" key="3">
    <source>
        <dbReference type="ARBA" id="ARBA00022801"/>
    </source>
</evidence>
<keyword evidence="3 6" id="KW-0378">Hydrolase</keyword>
<dbReference type="OMA" id="GTEWRHA"/>
<dbReference type="Proteomes" id="UP000000267">
    <property type="component" value="Unassembled WGS sequence"/>
</dbReference>
<comment type="similarity">
    <text evidence="1 6">Belongs to the glycosyl hydrolase 32 family.</text>
</comment>
<proteinExistence type="inferred from homology"/>
<dbReference type="HOGENOM" id="CLU_001528_3_3_1"/>
<dbReference type="Gene3D" id="2.115.10.20">
    <property type="entry name" value="Glycosyl hydrolase domain, family 43"/>
    <property type="match status" value="1"/>
</dbReference>
<protein>
    <submittedName>
        <fullName evidence="10">Uncharacterized protein</fullName>
    </submittedName>
</protein>
<dbReference type="GeneID" id="5543722"/>
<dbReference type="CDD" id="cd18622">
    <property type="entry name" value="GH32_Inu-like"/>
    <property type="match status" value="1"/>
</dbReference>
<dbReference type="RefSeq" id="XP_001643480.1">
    <property type="nucleotide sequence ID" value="XM_001643430.1"/>
</dbReference>
<dbReference type="InterPro" id="IPR018053">
    <property type="entry name" value="Glyco_hydro_32_AS"/>
</dbReference>
<evidence type="ECO:0000313" key="10">
    <source>
        <dbReference type="EMBL" id="EDO15622.1"/>
    </source>
</evidence>
<dbReference type="PhylomeDB" id="A7TQ17"/>
<feature type="signal peptide" evidence="7">
    <location>
        <begin position="1"/>
        <end position="22"/>
    </location>
</feature>
<dbReference type="InterPro" id="IPR001362">
    <property type="entry name" value="Glyco_hydro_32"/>
</dbReference>
<dbReference type="FunFam" id="2.115.10.20:FF:000002">
    <property type="entry name" value="Invertase 2"/>
    <property type="match status" value="1"/>
</dbReference>
<dbReference type="OrthoDB" id="202537at2759"/>
<dbReference type="PROSITE" id="PS00609">
    <property type="entry name" value="GLYCOSYL_HYDROL_F32"/>
    <property type="match status" value="1"/>
</dbReference>
<dbReference type="PANTHER" id="PTHR42800:SF4">
    <property type="entry name" value="INVERTASE 2"/>
    <property type="match status" value="1"/>
</dbReference>
<dbReference type="GO" id="GO:0005987">
    <property type="term" value="P:sucrose catabolic process"/>
    <property type="evidence" value="ECO:0007669"/>
    <property type="project" value="TreeGrafter"/>
</dbReference>
<evidence type="ECO:0000259" key="9">
    <source>
        <dbReference type="Pfam" id="PF08244"/>
    </source>
</evidence>
<dbReference type="eggNOG" id="KOG0228">
    <property type="taxonomic scope" value="Eukaryota"/>
</dbReference>
<dbReference type="SUPFAM" id="SSF75005">
    <property type="entry name" value="Arabinanase/levansucrase/invertase"/>
    <property type="match status" value="1"/>
</dbReference>
<reference evidence="10 11" key="1">
    <citation type="journal article" date="2007" name="Proc. Natl. Acad. Sci. U.S.A.">
        <title>Independent sorting-out of thousands of duplicated gene pairs in two yeast species descended from a whole-genome duplication.</title>
        <authorList>
            <person name="Scannell D.R."/>
            <person name="Frank A.C."/>
            <person name="Conant G.C."/>
            <person name="Byrne K.P."/>
            <person name="Woolfit M."/>
            <person name="Wolfe K.H."/>
        </authorList>
    </citation>
    <scope>NUCLEOTIDE SEQUENCE [LARGE SCALE GENOMIC DNA]</scope>
    <source>
        <strain evidence="11">ATCC 22028 / DSM 70294 / BCRC 21397 / CBS 2163 / NBRC 10782 / NRRL Y-8283 / UCD 57-17</strain>
    </source>
</reference>